<feature type="region of interest" description="Disordered" evidence="1">
    <location>
        <begin position="49"/>
        <end position="70"/>
    </location>
</feature>
<dbReference type="PANTHER" id="PTHR46586">
    <property type="entry name" value="ANKYRIN REPEAT-CONTAINING PROTEIN"/>
    <property type="match status" value="1"/>
</dbReference>
<dbReference type="InterPro" id="IPR052050">
    <property type="entry name" value="SecEffector_AnkRepeat"/>
</dbReference>
<name>A0A835ZI44_9STRA</name>
<dbReference type="SUPFAM" id="SSF140860">
    <property type="entry name" value="Pseudo ankyrin repeat-like"/>
    <property type="match status" value="1"/>
</dbReference>
<evidence type="ECO:0000313" key="2">
    <source>
        <dbReference type="EMBL" id="KAG5189363.1"/>
    </source>
</evidence>
<keyword evidence="3" id="KW-1185">Reference proteome</keyword>
<proteinExistence type="predicted"/>
<protein>
    <submittedName>
        <fullName evidence="2">Uncharacterized protein</fullName>
    </submittedName>
</protein>
<evidence type="ECO:0000256" key="1">
    <source>
        <dbReference type="SAM" id="MobiDB-lite"/>
    </source>
</evidence>
<evidence type="ECO:0000313" key="3">
    <source>
        <dbReference type="Proteomes" id="UP000664859"/>
    </source>
</evidence>
<dbReference type="PANTHER" id="PTHR46586:SF3">
    <property type="entry name" value="ANKYRIN REPEAT-CONTAINING PROTEIN"/>
    <property type="match status" value="1"/>
</dbReference>
<sequence length="492" mass="53535">MEAAHLAAEREAMLLVLGDICPSADSGVRSLTCTVQAMGTRLQEVMEAVSSDDARANAGSPSEAEGDGPRGAVLANPQLLASIINFMKCGHWLYLTPVARSWRTAYMSVTAQREGAPSVCVTWGTAAVEAPERLAMALACGINVQRLTRAYFVQNAAGASGSMEVVRRLHGLGMPISDGALIGAARRTGVMNRLLALALGSGEQVTLSTWLFVGLCTFSDAYDGEQRAALIWLSQQMRPWPVWFCTVLCHTAAEKGQLAALKFLIHEDYGQALFGPLIWDLSAVNMRGPEWTAGRHYLSSFSVDGGRYRPTLMDKAAAGGCVEALQWLRQEHALPFTPVTMPCAAENGHLTALQWLYQAGCQCDVDRVCQWSLRAISPSATPLQMEWLRSLGGSWRREDGTTMLRRLMGSGGTELSSIKDMIAWLRSEDAEWPQLSEDIECHSDSSAELVVWATQQGCPWGDWTPECCALVSRGRYSIKKALHDAGCPCRCD</sequence>
<reference evidence="2" key="1">
    <citation type="submission" date="2021-02" db="EMBL/GenBank/DDBJ databases">
        <title>First Annotated Genome of the Yellow-green Alga Tribonema minus.</title>
        <authorList>
            <person name="Mahan K.M."/>
        </authorList>
    </citation>
    <scope>NUCLEOTIDE SEQUENCE</scope>
    <source>
        <strain evidence="2">UTEX B ZZ1240</strain>
    </source>
</reference>
<dbReference type="EMBL" id="JAFCMP010000052">
    <property type="protein sequence ID" value="KAG5189363.1"/>
    <property type="molecule type" value="Genomic_DNA"/>
</dbReference>
<comment type="caution">
    <text evidence="2">The sequence shown here is derived from an EMBL/GenBank/DDBJ whole genome shotgun (WGS) entry which is preliminary data.</text>
</comment>
<gene>
    <name evidence="2" type="ORF">JKP88DRAFT_302103</name>
</gene>
<accession>A0A835ZI44</accession>
<dbReference type="OrthoDB" id="194358at2759"/>
<organism evidence="2 3">
    <name type="scientific">Tribonema minus</name>
    <dbReference type="NCBI Taxonomy" id="303371"/>
    <lineage>
        <taxon>Eukaryota</taxon>
        <taxon>Sar</taxon>
        <taxon>Stramenopiles</taxon>
        <taxon>Ochrophyta</taxon>
        <taxon>PX clade</taxon>
        <taxon>Xanthophyceae</taxon>
        <taxon>Tribonematales</taxon>
        <taxon>Tribonemataceae</taxon>
        <taxon>Tribonema</taxon>
    </lineage>
</organism>
<dbReference type="AlphaFoldDB" id="A0A835ZI44"/>
<dbReference type="Proteomes" id="UP000664859">
    <property type="component" value="Unassembled WGS sequence"/>
</dbReference>